<dbReference type="SUPFAM" id="SSF53448">
    <property type="entry name" value="Nucleotide-diphospho-sugar transferases"/>
    <property type="match status" value="1"/>
</dbReference>
<dbReference type="CDD" id="cd00761">
    <property type="entry name" value="Glyco_tranf_GTA_type"/>
    <property type="match status" value="1"/>
</dbReference>
<proteinExistence type="predicted"/>
<dbReference type="AlphaFoldDB" id="X0Y2A6"/>
<reference evidence="2" key="1">
    <citation type="journal article" date="2014" name="Front. Microbiol.">
        <title>High frequency of phylogenetically diverse reductive dehalogenase-homologous genes in deep subseafloor sedimentary metagenomes.</title>
        <authorList>
            <person name="Kawai M."/>
            <person name="Futagami T."/>
            <person name="Toyoda A."/>
            <person name="Takaki Y."/>
            <person name="Nishi S."/>
            <person name="Hori S."/>
            <person name="Arai W."/>
            <person name="Tsubouchi T."/>
            <person name="Morono Y."/>
            <person name="Uchiyama I."/>
            <person name="Ito T."/>
            <person name="Fujiyama A."/>
            <person name="Inagaki F."/>
            <person name="Takami H."/>
        </authorList>
    </citation>
    <scope>NUCLEOTIDE SEQUENCE</scope>
    <source>
        <strain evidence="2">Expedition CK06-06</strain>
    </source>
</reference>
<protein>
    <recommendedName>
        <fullName evidence="1">Glycosyltransferase 2-like domain-containing protein</fullName>
    </recommendedName>
</protein>
<dbReference type="Pfam" id="PF00535">
    <property type="entry name" value="Glycos_transf_2"/>
    <property type="match status" value="1"/>
</dbReference>
<organism evidence="2">
    <name type="scientific">marine sediment metagenome</name>
    <dbReference type="NCBI Taxonomy" id="412755"/>
    <lineage>
        <taxon>unclassified sequences</taxon>
        <taxon>metagenomes</taxon>
        <taxon>ecological metagenomes</taxon>
    </lineage>
</organism>
<dbReference type="Gene3D" id="3.90.550.10">
    <property type="entry name" value="Spore Coat Polysaccharide Biosynthesis Protein SpsA, Chain A"/>
    <property type="match status" value="1"/>
</dbReference>
<sequence length="138" mass="15808">MIDGHKISVLITTYRRFKNLHRICMGWLQNPVDEVWVIDGSGSVFVDIQGHNGRLTVFNMPKDFGPQAHYALAPLTQGDFVIFSDDDVLPKKHFAEDLYKGWRECGENGMVGIMGRSFQGEDYYKQTTYYSALKIKKP</sequence>
<evidence type="ECO:0000259" key="1">
    <source>
        <dbReference type="Pfam" id="PF00535"/>
    </source>
</evidence>
<dbReference type="InterPro" id="IPR001173">
    <property type="entry name" value="Glyco_trans_2-like"/>
</dbReference>
<name>X0Y2A6_9ZZZZ</name>
<gene>
    <name evidence="2" type="ORF">S01H1_70128</name>
</gene>
<feature type="domain" description="Glycosyltransferase 2-like" evidence="1">
    <location>
        <begin position="8"/>
        <end position="128"/>
    </location>
</feature>
<dbReference type="EMBL" id="BARS01046610">
    <property type="protein sequence ID" value="GAG31026.1"/>
    <property type="molecule type" value="Genomic_DNA"/>
</dbReference>
<feature type="non-terminal residue" evidence="2">
    <location>
        <position position="138"/>
    </location>
</feature>
<dbReference type="InterPro" id="IPR029044">
    <property type="entry name" value="Nucleotide-diphossugar_trans"/>
</dbReference>
<evidence type="ECO:0000313" key="2">
    <source>
        <dbReference type="EMBL" id="GAG31026.1"/>
    </source>
</evidence>
<accession>X0Y2A6</accession>
<comment type="caution">
    <text evidence="2">The sequence shown here is derived from an EMBL/GenBank/DDBJ whole genome shotgun (WGS) entry which is preliminary data.</text>
</comment>